<feature type="compositionally biased region" description="Polar residues" evidence="1">
    <location>
        <begin position="209"/>
        <end position="234"/>
    </location>
</feature>
<dbReference type="OrthoDB" id="1907165at2"/>
<dbReference type="RefSeq" id="WP_126077802.1">
    <property type="nucleotide sequence ID" value="NZ_CP051166.1"/>
</dbReference>
<feature type="region of interest" description="Disordered" evidence="1">
    <location>
        <begin position="204"/>
        <end position="277"/>
    </location>
</feature>
<sequence length="277" mass="30871">MSEASSGLQALIDGRQNKRLLRLSFPDNDGPAAELLVNRLDAVESLSRPFEFTVELLSNDPHVPLKDLQGKMMCVQLVRGNGSMRYFTGRVFSFRLKTVDGGVSYYEARLGPWYQYLSLRKDNYLFHYTTMYDQTASIFGDYGSLADWDWRVQGATDTFTDTCQFDETDRNFLERRWVAAGIVYWFEHSERGHKLILSDDTTAAEPIDGTTSARTSSPSPGRTGCGSTPATTPTAIRASGATRWGAPPSSASTNAATWPRWLTPPVRAPSSPTTRWT</sequence>
<comment type="caution">
    <text evidence="2">The sequence shown here is derived from an EMBL/GenBank/DDBJ whole genome shotgun (WGS) entry which is preliminary data.</text>
</comment>
<feature type="compositionally biased region" description="Low complexity" evidence="1">
    <location>
        <begin position="246"/>
        <end position="257"/>
    </location>
</feature>
<dbReference type="AlphaFoldDB" id="A0A430HCE2"/>
<accession>A0A430HCE2</accession>
<dbReference type="Pfam" id="PF05954">
    <property type="entry name" value="Phage_GPD"/>
    <property type="match status" value="1"/>
</dbReference>
<proteinExistence type="predicted"/>
<evidence type="ECO:0000313" key="3">
    <source>
        <dbReference type="Proteomes" id="UP000278085"/>
    </source>
</evidence>
<dbReference type="Proteomes" id="UP000278085">
    <property type="component" value="Unassembled WGS sequence"/>
</dbReference>
<dbReference type="SUPFAM" id="SSF69279">
    <property type="entry name" value="Phage tail proteins"/>
    <property type="match status" value="1"/>
</dbReference>
<protein>
    <recommendedName>
        <fullName evidence="4">Type VI secretion system tip protein VgrG</fullName>
    </recommendedName>
</protein>
<organism evidence="2 3">
    <name type="scientific">Massilia atriviolacea</name>
    <dbReference type="NCBI Taxonomy" id="2495579"/>
    <lineage>
        <taxon>Bacteria</taxon>
        <taxon>Pseudomonadati</taxon>
        <taxon>Pseudomonadota</taxon>
        <taxon>Betaproteobacteria</taxon>
        <taxon>Burkholderiales</taxon>
        <taxon>Oxalobacteraceae</taxon>
        <taxon>Telluria group</taxon>
        <taxon>Massilia</taxon>
    </lineage>
</organism>
<keyword evidence="3" id="KW-1185">Reference proteome</keyword>
<evidence type="ECO:0000313" key="2">
    <source>
        <dbReference type="EMBL" id="RSZ55206.1"/>
    </source>
</evidence>
<gene>
    <name evidence="2" type="ORF">EJB06_30560</name>
</gene>
<evidence type="ECO:0000256" key="1">
    <source>
        <dbReference type="SAM" id="MobiDB-lite"/>
    </source>
</evidence>
<name>A0A430HCE2_9BURK</name>
<dbReference type="Gene3D" id="2.30.110.50">
    <property type="match status" value="1"/>
</dbReference>
<evidence type="ECO:0008006" key="4">
    <source>
        <dbReference type="Google" id="ProtNLM"/>
    </source>
</evidence>
<dbReference type="EMBL" id="RXLQ01000031">
    <property type="protein sequence ID" value="RSZ55206.1"/>
    <property type="molecule type" value="Genomic_DNA"/>
</dbReference>
<reference evidence="2 3" key="1">
    <citation type="submission" date="2018-12" db="EMBL/GenBank/DDBJ databases">
        <authorList>
            <person name="Yang E."/>
        </authorList>
    </citation>
    <scope>NUCLEOTIDE SEQUENCE [LARGE SCALE GENOMIC DNA]</scope>
    <source>
        <strain evidence="2 3">SOD</strain>
    </source>
</reference>